<dbReference type="PANTHER" id="PTHR36175">
    <property type="entry name" value="CYANOPHYCINASE"/>
    <property type="match status" value="1"/>
</dbReference>
<dbReference type="PATRIC" id="fig|1938.6.peg.7624"/>
<gene>
    <name evidence="6" type="ORF">ADK34_35360</name>
</gene>
<dbReference type="AlphaFoldDB" id="A0A0L8JA30"/>
<dbReference type="InterPro" id="IPR029062">
    <property type="entry name" value="Class_I_gatase-like"/>
</dbReference>
<dbReference type="PANTHER" id="PTHR36175:SF1">
    <property type="entry name" value="CYANOPHYCINASE"/>
    <property type="match status" value="1"/>
</dbReference>
<name>A0A0L8JA30_STRVR</name>
<dbReference type="Pfam" id="PF03575">
    <property type="entry name" value="Peptidase_S51"/>
    <property type="match status" value="1"/>
</dbReference>
<dbReference type="EMBL" id="LGUP01000393">
    <property type="protein sequence ID" value="KOG10384.1"/>
    <property type="molecule type" value="Genomic_DNA"/>
</dbReference>
<evidence type="ECO:0000256" key="4">
    <source>
        <dbReference type="ARBA" id="ARBA00022825"/>
    </source>
</evidence>
<evidence type="ECO:0000313" key="6">
    <source>
        <dbReference type="EMBL" id="KOG10384.1"/>
    </source>
</evidence>
<evidence type="ECO:0008006" key="8">
    <source>
        <dbReference type="Google" id="ProtNLM"/>
    </source>
</evidence>
<keyword evidence="3" id="KW-0378">Hydrolase</keyword>
<dbReference type="RefSeq" id="WP_033210873.1">
    <property type="nucleotide sequence ID" value="NZ_LGUP01000393.1"/>
</dbReference>
<dbReference type="GO" id="GO:0008236">
    <property type="term" value="F:serine-type peptidase activity"/>
    <property type="evidence" value="ECO:0007669"/>
    <property type="project" value="UniProtKB-KW"/>
</dbReference>
<keyword evidence="5" id="KW-0732">Signal</keyword>
<comment type="similarity">
    <text evidence="1">Belongs to the peptidase S51 family.</text>
</comment>
<reference evidence="6 7" key="1">
    <citation type="submission" date="2015-06" db="EMBL/GenBank/DDBJ databases">
        <authorList>
            <person name="Hoefler B.C."/>
            <person name="Straight P.D."/>
        </authorList>
    </citation>
    <scope>NUCLEOTIDE SEQUENCE [LARGE SCALE GENOMIC DNA]</scope>
    <source>
        <strain evidence="6 7">NRRL 3427</strain>
    </source>
</reference>
<protein>
    <recommendedName>
        <fullName evidence="8">Cyanophycinase</fullName>
    </recommendedName>
</protein>
<dbReference type="Proteomes" id="UP000037023">
    <property type="component" value="Unassembled WGS sequence"/>
</dbReference>
<keyword evidence="2" id="KW-0645">Protease</keyword>
<dbReference type="GO" id="GO:0006508">
    <property type="term" value="P:proteolysis"/>
    <property type="evidence" value="ECO:0007669"/>
    <property type="project" value="UniProtKB-KW"/>
</dbReference>
<feature type="chain" id="PRO_5005584977" description="Cyanophycinase" evidence="5">
    <location>
        <begin position="31"/>
        <end position="430"/>
    </location>
</feature>
<dbReference type="OrthoDB" id="9799980at2"/>
<evidence type="ECO:0000256" key="3">
    <source>
        <dbReference type="ARBA" id="ARBA00022801"/>
    </source>
</evidence>
<evidence type="ECO:0000256" key="5">
    <source>
        <dbReference type="SAM" id="SignalP"/>
    </source>
</evidence>
<dbReference type="CDD" id="cd03145">
    <property type="entry name" value="GAT1_cyanophycinase"/>
    <property type="match status" value="1"/>
</dbReference>
<dbReference type="Gene3D" id="3.40.50.880">
    <property type="match status" value="1"/>
</dbReference>
<evidence type="ECO:0000256" key="1">
    <source>
        <dbReference type="ARBA" id="ARBA00006534"/>
    </source>
</evidence>
<comment type="caution">
    <text evidence="6">The sequence shown here is derived from an EMBL/GenBank/DDBJ whole genome shotgun (WGS) entry which is preliminary data.</text>
</comment>
<dbReference type="InterPro" id="IPR005320">
    <property type="entry name" value="Peptidase_S51"/>
</dbReference>
<dbReference type="SUPFAM" id="SSF52317">
    <property type="entry name" value="Class I glutamine amidotransferase-like"/>
    <property type="match status" value="1"/>
</dbReference>
<sequence>MRVPPRPARRTVLACSLAVALVTGVSAAHAEPRQGRTPTGSLVLVGGALKESNTQIYGEIIKRAGGPQARIGVITAASVPQSQDPNAGDPDLCSNSACNGAYYADLFKRHGAADAQWIPVDIDHVANADSDAVVAQVESMTGFFFGGGDQYRYVTTLLRGDEHKDSKVLAAIRAKLAHGAVISGSSAGAQIASGPDMVSGGESYEALRDGSAPGYFDDPTRLGYLPRGGFGFLRTGLVDTHTSAYGREGRALRLAADTGHDRVYALEENTALVVDRPGTDREHMTVLGPNGVAVLDLRDARAHDSANGWTLRRARYSYLTDGDRYDARTWTPRIAPVKHPLTPDNTTPVPANDDVFHSASNPDGSPYSFRTTARALASTRAQNSATATTFESGPRFTVTLTKARGFAAFTDDDTTARTLVALQVDIALQR</sequence>
<organism evidence="6 7">
    <name type="scientific">Streptomyces viridochromogenes</name>
    <dbReference type="NCBI Taxonomy" id="1938"/>
    <lineage>
        <taxon>Bacteria</taxon>
        <taxon>Bacillati</taxon>
        <taxon>Actinomycetota</taxon>
        <taxon>Actinomycetes</taxon>
        <taxon>Kitasatosporales</taxon>
        <taxon>Streptomycetaceae</taxon>
        <taxon>Streptomyces</taxon>
    </lineage>
</organism>
<accession>A0A0L8JA30</accession>
<evidence type="ECO:0000313" key="7">
    <source>
        <dbReference type="Proteomes" id="UP000037023"/>
    </source>
</evidence>
<evidence type="ECO:0000256" key="2">
    <source>
        <dbReference type="ARBA" id="ARBA00022670"/>
    </source>
</evidence>
<feature type="signal peptide" evidence="5">
    <location>
        <begin position="1"/>
        <end position="30"/>
    </location>
</feature>
<keyword evidence="4" id="KW-0720">Serine protease</keyword>
<proteinExistence type="inferred from homology"/>